<name>A0A8S3WKL7_PARAO</name>
<proteinExistence type="predicted"/>
<protein>
    <submittedName>
        <fullName evidence="5">(apollo) hypothetical protein</fullName>
    </submittedName>
</protein>
<dbReference type="EMBL" id="CAJQZP010000527">
    <property type="protein sequence ID" value="CAG4965907.1"/>
    <property type="molecule type" value="Genomic_DNA"/>
</dbReference>
<reference evidence="5" key="1">
    <citation type="submission" date="2021-04" db="EMBL/GenBank/DDBJ databases">
        <authorList>
            <person name="Tunstrom K."/>
        </authorList>
    </citation>
    <scope>NUCLEOTIDE SEQUENCE</scope>
</reference>
<dbReference type="PANTHER" id="PTHR12236:SF95">
    <property type="entry name" value="CUTICULAR PROTEIN 76BD, ISOFORM C-RELATED"/>
    <property type="match status" value="1"/>
</dbReference>
<keyword evidence="1 3" id="KW-0193">Cuticle</keyword>
<keyword evidence="6" id="KW-1185">Reference proteome</keyword>
<feature type="signal peptide" evidence="4">
    <location>
        <begin position="1"/>
        <end position="17"/>
    </location>
</feature>
<accession>A0A8S3WKL7</accession>
<dbReference type="InterPro" id="IPR051217">
    <property type="entry name" value="Insect_Cuticle_Struc_Prot"/>
</dbReference>
<dbReference type="PANTHER" id="PTHR12236">
    <property type="entry name" value="STRUCTURAL CONTITUENT OF CUTICLE"/>
    <property type="match status" value="1"/>
</dbReference>
<dbReference type="GO" id="GO:0042302">
    <property type="term" value="F:structural constituent of cuticle"/>
    <property type="evidence" value="ECO:0007669"/>
    <property type="project" value="UniProtKB-UniRule"/>
</dbReference>
<dbReference type="InterPro" id="IPR000618">
    <property type="entry name" value="Insect_cuticle"/>
</dbReference>
<sequence length="160" mass="16917">MAVTIIVMACLVAAATAGVVPATPITYATTGYHGAPDAKVVVEDYNDHPQYSFSYKVHDVVTGDSKSQQETRDGDIVQGSYSVVEPDGIQRTVDYTADSHNGFNAVVHREPLGANVASVTKVAAPISYAAAPVVHASPVFHTAPVVHTSPFAYSPPIYHH</sequence>
<comment type="caution">
    <text evidence="5">The sequence shown here is derived from an EMBL/GenBank/DDBJ whole genome shotgun (WGS) entry which is preliminary data.</text>
</comment>
<dbReference type="AlphaFoldDB" id="A0A8S3WKL7"/>
<evidence type="ECO:0000256" key="3">
    <source>
        <dbReference type="PROSITE-ProRule" id="PRU00497"/>
    </source>
</evidence>
<evidence type="ECO:0000256" key="4">
    <source>
        <dbReference type="SAM" id="SignalP"/>
    </source>
</evidence>
<dbReference type="GO" id="GO:0005615">
    <property type="term" value="C:extracellular space"/>
    <property type="evidence" value="ECO:0007669"/>
    <property type="project" value="TreeGrafter"/>
</dbReference>
<dbReference type="GO" id="GO:0031012">
    <property type="term" value="C:extracellular matrix"/>
    <property type="evidence" value="ECO:0007669"/>
    <property type="project" value="TreeGrafter"/>
</dbReference>
<dbReference type="PROSITE" id="PS00233">
    <property type="entry name" value="CHIT_BIND_RR_1"/>
    <property type="match status" value="1"/>
</dbReference>
<dbReference type="Pfam" id="PF00379">
    <property type="entry name" value="Chitin_bind_4"/>
    <property type="match status" value="1"/>
</dbReference>
<dbReference type="Proteomes" id="UP000691718">
    <property type="component" value="Unassembled WGS sequence"/>
</dbReference>
<organism evidence="5 6">
    <name type="scientific">Parnassius apollo</name>
    <name type="common">Apollo butterfly</name>
    <name type="synonym">Papilio apollo</name>
    <dbReference type="NCBI Taxonomy" id="110799"/>
    <lineage>
        <taxon>Eukaryota</taxon>
        <taxon>Metazoa</taxon>
        <taxon>Ecdysozoa</taxon>
        <taxon>Arthropoda</taxon>
        <taxon>Hexapoda</taxon>
        <taxon>Insecta</taxon>
        <taxon>Pterygota</taxon>
        <taxon>Neoptera</taxon>
        <taxon>Endopterygota</taxon>
        <taxon>Lepidoptera</taxon>
        <taxon>Glossata</taxon>
        <taxon>Ditrysia</taxon>
        <taxon>Papilionoidea</taxon>
        <taxon>Papilionidae</taxon>
        <taxon>Parnassiinae</taxon>
        <taxon>Parnassini</taxon>
        <taxon>Parnassius</taxon>
        <taxon>Parnassius</taxon>
    </lineage>
</organism>
<feature type="chain" id="PRO_5035782892" evidence="4">
    <location>
        <begin position="18"/>
        <end position="160"/>
    </location>
</feature>
<evidence type="ECO:0000256" key="1">
    <source>
        <dbReference type="ARBA" id="ARBA00022460"/>
    </source>
</evidence>
<gene>
    <name evidence="5" type="ORF">PAPOLLO_LOCUS7487</name>
</gene>
<evidence type="ECO:0000256" key="2">
    <source>
        <dbReference type="ARBA" id="ARBA00022729"/>
    </source>
</evidence>
<evidence type="ECO:0000313" key="5">
    <source>
        <dbReference type="EMBL" id="CAG4965907.1"/>
    </source>
</evidence>
<dbReference type="PROSITE" id="PS51155">
    <property type="entry name" value="CHIT_BIND_RR_2"/>
    <property type="match status" value="1"/>
</dbReference>
<dbReference type="InterPro" id="IPR031311">
    <property type="entry name" value="CHIT_BIND_RR_consensus"/>
</dbReference>
<evidence type="ECO:0000313" key="6">
    <source>
        <dbReference type="Proteomes" id="UP000691718"/>
    </source>
</evidence>
<keyword evidence="2 4" id="KW-0732">Signal</keyword>
<dbReference type="OrthoDB" id="10071059at2759"/>